<evidence type="ECO:0000313" key="2">
    <source>
        <dbReference type="EMBL" id="BDD00713.1"/>
    </source>
</evidence>
<keyword evidence="3" id="KW-1185">Reference proteome</keyword>
<reference evidence="2 3" key="1">
    <citation type="submission" date="2021-12" db="EMBL/GenBank/DDBJ databases">
        <title>Genome sequencing of bacteria with rrn-lacking chromosome and rrn-plasmid.</title>
        <authorList>
            <person name="Anda M."/>
            <person name="Iwasaki W."/>
        </authorList>
    </citation>
    <scope>NUCLEOTIDE SEQUENCE [LARGE SCALE GENOMIC DNA]</scope>
    <source>
        <strain evidence="2 3">NBRC 101262</strain>
        <plasmid evidence="2 3">pPP1</plasmid>
    </source>
</reference>
<dbReference type="RefSeq" id="WP_338398520.1">
    <property type="nucleotide sequence ID" value="NZ_AP025293.1"/>
</dbReference>
<evidence type="ECO:0000313" key="3">
    <source>
        <dbReference type="Proteomes" id="UP001354989"/>
    </source>
</evidence>
<evidence type="ECO:0000256" key="1">
    <source>
        <dbReference type="SAM" id="SignalP"/>
    </source>
</evidence>
<dbReference type="Proteomes" id="UP001354989">
    <property type="component" value="Plasmid pPP1"/>
</dbReference>
<keyword evidence="2" id="KW-0614">Plasmid</keyword>
<accession>A0ABM7VIA8</accession>
<keyword evidence="1" id="KW-0732">Signal</keyword>
<protein>
    <submittedName>
        <fullName evidence="2">Uncharacterized protein</fullName>
    </submittedName>
</protein>
<sequence length="233" mass="26631">MNHLSYILVALLFFCSACLSVDETQGPNIIYHINFDDNFDKWNVFTSNHHINDSQELQMSWEKAETNDGGAFKLRQTLPKGTHVHFIYPLSKWENALKIDANRQFFITTNLKMENNIQTLGSATKGQVSIYWSVSQDQMRPELVKDTVKTNPTYLPLNNSPVLQPMGPLLFQADVDSPATTQEFNSIHRHLVHFPETTDQPVYVGLHMIIEADSVQVSNIFHQLNLSLSPMNR</sequence>
<organism evidence="2 3">
    <name type="scientific">Persicobacter psychrovividus</name>
    <dbReference type="NCBI Taxonomy" id="387638"/>
    <lineage>
        <taxon>Bacteria</taxon>
        <taxon>Pseudomonadati</taxon>
        <taxon>Bacteroidota</taxon>
        <taxon>Cytophagia</taxon>
        <taxon>Cytophagales</taxon>
        <taxon>Persicobacteraceae</taxon>
        <taxon>Persicobacter</taxon>
    </lineage>
</organism>
<gene>
    <name evidence="2" type="ORF">PEPS_29930</name>
</gene>
<feature type="chain" id="PRO_5045664807" evidence="1">
    <location>
        <begin position="22"/>
        <end position="233"/>
    </location>
</feature>
<proteinExistence type="predicted"/>
<dbReference type="EMBL" id="AP025293">
    <property type="protein sequence ID" value="BDD00713.1"/>
    <property type="molecule type" value="Genomic_DNA"/>
</dbReference>
<geneLocation type="plasmid" evidence="2 3">
    <name>pPP1</name>
</geneLocation>
<feature type="signal peptide" evidence="1">
    <location>
        <begin position="1"/>
        <end position="21"/>
    </location>
</feature>
<name>A0ABM7VIA8_9BACT</name>